<dbReference type="PANTHER" id="PTHR42810">
    <property type="entry name" value="PURINE PERMEASE C1399.01C-RELATED"/>
    <property type="match status" value="1"/>
</dbReference>
<dbReference type="GO" id="GO:0005886">
    <property type="term" value="C:plasma membrane"/>
    <property type="evidence" value="ECO:0007669"/>
    <property type="project" value="UniProtKB-ARBA"/>
</dbReference>
<evidence type="ECO:0000256" key="2">
    <source>
        <dbReference type="ARBA" id="ARBA00008821"/>
    </source>
</evidence>
<dbReference type="PROSITE" id="PS01116">
    <property type="entry name" value="XANTH_URACIL_PERMASE"/>
    <property type="match status" value="1"/>
</dbReference>
<feature type="transmembrane region" description="Helical" evidence="7">
    <location>
        <begin position="178"/>
        <end position="198"/>
    </location>
</feature>
<proteinExistence type="inferred from homology"/>
<feature type="transmembrane region" description="Helical" evidence="7">
    <location>
        <begin position="80"/>
        <end position="100"/>
    </location>
</feature>
<dbReference type="Proteomes" id="UP000264883">
    <property type="component" value="Chromosome"/>
</dbReference>
<feature type="transmembrane region" description="Helical" evidence="7">
    <location>
        <begin position="432"/>
        <end position="449"/>
    </location>
</feature>
<evidence type="ECO:0000256" key="1">
    <source>
        <dbReference type="ARBA" id="ARBA00004141"/>
    </source>
</evidence>
<evidence type="ECO:0000256" key="6">
    <source>
        <dbReference type="ARBA" id="ARBA00023136"/>
    </source>
</evidence>
<dbReference type="PANTHER" id="PTHR42810:SF2">
    <property type="entry name" value="PURINE PERMEASE C1399.01C-RELATED"/>
    <property type="match status" value="1"/>
</dbReference>
<feature type="transmembrane region" description="Helical" evidence="7">
    <location>
        <begin position="106"/>
        <end position="125"/>
    </location>
</feature>
<protein>
    <submittedName>
        <fullName evidence="8">Xanthine permease</fullName>
    </submittedName>
</protein>
<keyword evidence="9" id="KW-1185">Reference proteome</keyword>
<evidence type="ECO:0000256" key="4">
    <source>
        <dbReference type="ARBA" id="ARBA00022692"/>
    </source>
</evidence>
<sequence length="475" mass="50190">MTTKSTNNQVMGYLPDERPPFFELILFALQQIVVMFPATVLVALITGFHVSTTIFASGLATLGFILITGKKLPLYYGSSFSYIAAIASIMSADAFASYTLNDKISIAQFGIVMSGFVSIIAGLIIKKSGKKFIEKVLPATVTGSIAIIIGLSLAANAMGNAAAIPAGVAEADQAMASGYAWIIALVTLLSTIIYSVYLKGKLSQLPILFGLLTGYLTALVIGKTTGIPFVNFNTVETNSIFSMPIFTFPKPSWEALIAIMPIAIATIPESTAHVYQLHTYVNDLAKKKGSKKVYEIEDKLGLNLIGDGMGDIISGLIGGPAGTNYGENISTMAISKNFSVPVLMAAAVITMIISCFTPLINVIYSIPTSVIGGLSIYLYGVIGAQGVTIMMDKKVDMFSSKNLAVIAVILIVGLGGNYAFEGGMIPMFGIELPALATAAVVGIVLNLILSIGNKEEVSVNEETKVIDEDIQVDLV</sequence>
<evidence type="ECO:0000313" key="9">
    <source>
        <dbReference type="Proteomes" id="UP000264883"/>
    </source>
</evidence>
<dbReference type="RefSeq" id="WP_119866285.1">
    <property type="nucleotide sequence ID" value="NZ_CP016786.1"/>
</dbReference>
<feature type="transmembrane region" description="Helical" evidence="7">
    <location>
        <begin position="370"/>
        <end position="391"/>
    </location>
</feature>
<organism evidence="8 9">
    <name type="scientific">Clostridium isatidis</name>
    <dbReference type="NCBI Taxonomy" id="182773"/>
    <lineage>
        <taxon>Bacteria</taxon>
        <taxon>Bacillati</taxon>
        <taxon>Bacillota</taxon>
        <taxon>Clostridia</taxon>
        <taxon>Eubacteriales</taxon>
        <taxon>Clostridiaceae</taxon>
        <taxon>Clostridium</taxon>
    </lineage>
</organism>
<feature type="transmembrane region" description="Helical" evidence="7">
    <location>
        <begin position="403"/>
        <end position="420"/>
    </location>
</feature>
<evidence type="ECO:0000256" key="5">
    <source>
        <dbReference type="ARBA" id="ARBA00022989"/>
    </source>
</evidence>
<keyword evidence="4 7" id="KW-0812">Transmembrane</keyword>
<feature type="transmembrane region" description="Helical" evidence="7">
    <location>
        <begin position="50"/>
        <end position="68"/>
    </location>
</feature>
<evidence type="ECO:0000256" key="7">
    <source>
        <dbReference type="SAM" id="Phobius"/>
    </source>
</evidence>
<dbReference type="AlphaFoldDB" id="A0A343JF51"/>
<keyword evidence="5 7" id="KW-1133">Transmembrane helix</keyword>
<evidence type="ECO:0000313" key="8">
    <source>
        <dbReference type="EMBL" id="ASW44159.1"/>
    </source>
</evidence>
<feature type="transmembrane region" description="Helical" evidence="7">
    <location>
        <begin position="21"/>
        <end position="44"/>
    </location>
</feature>
<dbReference type="InterPro" id="IPR006042">
    <property type="entry name" value="Xan_ur_permease"/>
</dbReference>
<keyword evidence="6 7" id="KW-0472">Membrane</keyword>
<reference evidence="8 9" key="1">
    <citation type="submission" date="2016-08" db="EMBL/GenBank/DDBJ databases">
        <title>Complete Genome Sequence Of The Indigo Reducing Clostridium isatidis DSM15098.</title>
        <authorList>
            <person name="Little G.T."/>
            <person name="Minton N.P."/>
        </authorList>
    </citation>
    <scope>NUCLEOTIDE SEQUENCE [LARGE SCALE GENOMIC DNA]</scope>
    <source>
        <strain evidence="8 9">DSM 15098</strain>
    </source>
</reference>
<dbReference type="EMBL" id="CP016786">
    <property type="protein sequence ID" value="ASW44159.1"/>
    <property type="molecule type" value="Genomic_DNA"/>
</dbReference>
<keyword evidence="3" id="KW-0813">Transport</keyword>
<comment type="similarity">
    <text evidence="2">Belongs to the nucleobase:cation symporter-2 (NCS2) (TC 2.A.40) family.</text>
</comment>
<name>A0A343JF51_9CLOT</name>
<accession>A0A343JF51</accession>
<dbReference type="InterPro" id="IPR006043">
    <property type="entry name" value="NCS2"/>
</dbReference>
<comment type="subcellular location">
    <subcellularLocation>
        <location evidence="1">Membrane</location>
        <topology evidence="1">Multi-pass membrane protein</topology>
    </subcellularLocation>
</comment>
<dbReference type="KEGG" id="cia:BEN51_12030"/>
<dbReference type="GO" id="GO:0042907">
    <property type="term" value="F:xanthine transmembrane transporter activity"/>
    <property type="evidence" value="ECO:0007669"/>
    <property type="project" value="TreeGrafter"/>
</dbReference>
<dbReference type="OrthoDB" id="9779092at2"/>
<feature type="transmembrane region" description="Helical" evidence="7">
    <location>
        <begin position="342"/>
        <end position="364"/>
    </location>
</feature>
<feature type="transmembrane region" description="Helical" evidence="7">
    <location>
        <begin position="137"/>
        <end position="158"/>
    </location>
</feature>
<evidence type="ECO:0000256" key="3">
    <source>
        <dbReference type="ARBA" id="ARBA00022448"/>
    </source>
</evidence>
<dbReference type="Pfam" id="PF00860">
    <property type="entry name" value="Xan_ur_permease"/>
    <property type="match status" value="1"/>
</dbReference>
<gene>
    <name evidence="8" type="ORF">BEN51_12030</name>
</gene>